<evidence type="ECO:0000256" key="3">
    <source>
        <dbReference type="ARBA" id="ARBA00022448"/>
    </source>
</evidence>
<keyword evidence="8 9" id="KW-0472">Membrane</keyword>
<evidence type="ECO:0000256" key="4">
    <source>
        <dbReference type="ARBA" id="ARBA00022475"/>
    </source>
</evidence>
<evidence type="ECO:0000256" key="2">
    <source>
        <dbReference type="ARBA" id="ARBA00008540"/>
    </source>
</evidence>
<accession>A0A7D9N6T9</accession>
<keyword evidence="6 9" id="KW-0029">Amino-acid transport</keyword>
<sequence length="502" mass="53527">MKGIVSDNNINKGWYHAEASLNQSNLVEGLFLYSDVYFLEGKNMMTDYTSRKLTWKDYLVVASLLFGLFFGAGNLIFPLHLGQLAGANWGTAAVGFLITGVLLPLLSVLAVAITHADGVYDIGKPLGAGFAVVFMVLIHATIGPLFGTPRTATVSFTVGMAPFVPKNMQGTALLVFSALFFLAAFAFSYHQNNILSNVGKVLNPLFLSLLFLVFVVAFARPLGNPQTAAVTSAYKHGALVNGFLEGYNTMDALAGLAFGITVVTAVRGMGQKDAKSVSKVVAKSGLLAVLAIGFIYLLLILMGAMSLGRFKVSDNGGVAFNQIVNVYGGVFGQALLAFLLTVTCLTTAVGLVAAFAQDFHKHFPQVSYHAWLALSCLASFLAANFGLDTIIAWSTPMLMFLYPLSMVLILLSVFSPLFKTDGVVYFFVILFTVVPALGDMVVAFPSVVSQSSFGLAVASLRNHLPLANMGLSWLVPALVGLVVGLVVHFVKTKKVASVLEED</sequence>
<reference evidence="10 11" key="1">
    <citation type="journal article" date="2014" name="Genome Announc.">
        <title>Complete Genome Sequences of Lactobacillus johnsonii Strain N6.2 and Lactobacillus reuteri Strain TD1.</title>
        <authorList>
            <person name="Leonard M.T."/>
            <person name="Valladares R.B."/>
            <person name="Ardissone A."/>
            <person name="Gonzalez C.F."/>
            <person name="Lorca G.L."/>
            <person name="Triplett E.W."/>
        </authorList>
    </citation>
    <scope>NUCLEOTIDE SEQUENCE [LARGE SCALE GENOMIC DNA]</scope>
    <source>
        <strain evidence="10 11">N6.2</strain>
    </source>
</reference>
<dbReference type="GO" id="GO:0005304">
    <property type="term" value="F:L-valine transmembrane transporter activity"/>
    <property type="evidence" value="ECO:0007669"/>
    <property type="project" value="TreeGrafter"/>
</dbReference>
<evidence type="ECO:0000313" key="10">
    <source>
        <dbReference type="EMBL" id="AHA97411.1"/>
    </source>
</evidence>
<proteinExistence type="inferred from homology"/>
<keyword evidence="5 9" id="KW-0812">Transmembrane</keyword>
<dbReference type="NCBIfam" id="TIGR00796">
    <property type="entry name" value="livcs"/>
    <property type="match status" value="1"/>
</dbReference>
<evidence type="ECO:0000313" key="11">
    <source>
        <dbReference type="Proteomes" id="UP000018522"/>
    </source>
</evidence>
<feature type="transmembrane region" description="Helical" evidence="9">
    <location>
        <begin position="286"/>
        <end position="310"/>
    </location>
</feature>
<dbReference type="Pfam" id="PF05525">
    <property type="entry name" value="Branch_AA_trans"/>
    <property type="match status" value="1"/>
</dbReference>
<comment type="function">
    <text evidence="9">Component of the transport system for branched-chain amino acids.</text>
</comment>
<feature type="transmembrane region" description="Helical" evidence="9">
    <location>
        <begin position="58"/>
        <end position="77"/>
    </location>
</feature>
<dbReference type="PANTHER" id="PTHR30588">
    <property type="entry name" value="BRANCHED-CHAIN AMINO ACID TRANSPORT SYSTEM 2 CARRIER PROTEIN"/>
    <property type="match status" value="1"/>
</dbReference>
<dbReference type="PANTHER" id="PTHR30588:SF0">
    <property type="entry name" value="BRANCHED-CHAIN AMINO ACID PERMEASE BRNQ"/>
    <property type="match status" value="1"/>
</dbReference>
<dbReference type="AlphaFoldDB" id="A0A7D9N6T9"/>
<gene>
    <name evidence="10" type="ORF">T285_05090</name>
</gene>
<comment type="similarity">
    <text evidence="2 9">Belongs to the branched chain amino acid transporter family.</text>
</comment>
<dbReference type="GO" id="GO:0015188">
    <property type="term" value="F:L-isoleucine transmembrane transporter activity"/>
    <property type="evidence" value="ECO:0007669"/>
    <property type="project" value="TreeGrafter"/>
</dbReference>
<feature type="transmembrane region" description="Helical" evidence="9">
    <location>
        <begin position="247"/>
        <end position="266"/>
    </location>
</feature>
<dbReference type="KEGG" id="ljn:T285_05090"/>
<dbReference type="Gene3D" id="1.20.1740.10">
    <property type="entry name" value="Amino acid/polyamine transporter I"/>
    <property type="match status" value="1"/>
</dbReference>
<feature type="transmembrane region" description="Helical" evidence="9">
    <location>
        <begin position="201"/>
        <end position="219"/>
    </location>
</feature>
<feature type="transmembrane region" description="Helical" evidence="9">
    <location>
        <begin position="167"/>
        <end position="189"/>
    </location>
</feature>
<evidence type="ECO:0000256" key="6">
    <source>
        <dbReference type="ARBA" id="ARBA00022970"/>
    </source>
</evidence>
<dbReference type="GO" id="GO:0015818">
    <property type="term" value="P:isoleucine transport"/>
    <property type="evidence" value="ECO:0007669"/>
    <property type="project" value="TreeGrafter"/>
</dbReference>
<name>A0A7D9N6T9_LACJH</name>
<keyword evidence="3 9" id="KW-0813">Transport</keyword>
<dbReference type="GO" id="GO:0015190">
    <property type="term" value="F:L-leucine transmembrane transporter activity"/>
    <property type="evidence" value="ECO:0007669"/>
    <property type="project" value="TreeGrafter"/>
</dbReference>
<dbReference type="GO" id="GO:0015820">
    <property type="term" value="P:L-leucine transport"/>
    <property type="evidence" value="ECO:0007669"/>
    <property type="project" value="TreeGrafter"/>
</dbReference>
<feature type="transmembrane region" description="Helical" evidence="9">
    <location>
        <begin position="467"/>
        <end position="490"/>
    </location>
</feature>
<keyword evidence="4" id="KW-1003">Cell membrane</keyword>
<dbReference type="Proteomes" id="UP000018522">
    <property type="component" value="Chromosome"/>
</dbReference>
<feature type="transmembrane region" description="Helical" evidence="9">
    <location>
        <begin position="330"/>
        <end position="356"/>
    </location>
</feature>
<comment type="subcellular location">
    <subcellularLocation>
        <location evidence="1 9">Cell membrane</location>
        <topology evidence="1 9">Multi-pass membrane protein</topology>
    </subcellularLocation>
</comment>
<evidence type="ECO:0000256" key="9">
    <source>
        <dbReference type="RuleBase" id="RU362122"/>
    </source>
</evidence>
<dbReference type="InterPro" id="IPR004685">
    <property type="entry name" value="Brnchd-chn_aa_trnsp_Livcs"/>
</dbReference>
<feature type="transmembrane region" description="Helical" evidence="9">
    <location>
        <begin position="399"/>
        <end position="418"/>
    </location>
</feature>
<evidence type="ECO:0000256" key="5">
    <source>
        <dbReference type="ARBA" id="ARBA00022692"/>
    </source>
</evidence>
<feature type="transmembrane region" description="Helical" evidence="9">
    <location>
        <begin position="89"/>
        <end position="114"/>
    </location>
</feature>
<feature type="transmembrane region" description="Helical" evidence="9">
    <location>
        <begin position="425"/>
        <end position="447"/>
    </location>
</feature>
<organism evidence="10 11">
    <name type="scientific">Lactobacillus johnsonii N6.2</name>
    <dbReference type="NCBI Taxonomy" id="1408186"/>
    <lineage>
        <taxon>Bacteria</taxon>
        <taxon>Bacillati</taxon>
        <taxon>Bacillota</taxon>
        <taxon>Bacilli</taxon>
        <taxon>Lactobacillales</taxon>
        <taxon>Lactobacillaceae</taxon>
        <taxon>Lactobacillus</taxon>
    </lineage>
</organism>
<protein>
    <recommendedName>
        <fullName evidence="9">Branched-chain amino acid transport system carrier protein</fullName>
    </recommendedName>
</protein>
<evidence type="ECO:0000256" key="7">
    <source>
        <dbReference type="ARBA" id="ARBA00022989"/>
    </source>
</evidence>
<feature type="transmembrane region" description="Helical" evidence="9">
    <location>
        <begin position="126"/>
        <end position="147"/>
    </location>
</feature>
<dbReference type="GO" id="GO:0005886">
    <property type="term" value="C:plasma membrane"/>
    <property type="evidence" value="ECO:0007669"/>
    <property type="project" value="UniProtKB-SubCell"/>
</dbReference>
<evidence type="ECO:0000256" key="8">
    <source>
        <dbReference type="ARBA" id="ARBA00023136"/>
    </source>
</evidence>
<feature type="transmembrane region" description="Helical" evidence="9">
    <location>
        <begin position="368"/>
        <end position="387"/>
    </location>
</feature>
<dbReference type="EMBL" id="CP006811">
    <property type="protein sequence ID" value="AHA97411.1"/>
    <property type="molecule type" value="Genomic_DNA"/>
</dbReference>
<keyword evidence="7 9" id="KW-1133">Transmembrane helix</keyword>
<evidence type="ECO:0000256" key="1">
    <source>
        <dbReference type="ARBA" id="ARBA00004651"/>
    </source>
</evidence>